<accession>A0A699JA00</accession>
<feature type="compositionally biased region" description="Polar residues" evidence="1">
    <location>
        <begin position="122"/>
        <end position="144"/>
    </location>
</feature>
<protein>
    <submittedName>
        <fullName evidence="2">Uncharacterized protein</fullName>
    </submittedName>
</protein>
<feature type="compositionally biased region" description="Acidic residues" evidence="1">
    <location>
        <begin position="245"/>
        <end position="258"/>
    </location>
</feature>
<organism evidence="2">
    <name type="scientific">Tanacetum cinerariifolium</name>
    <name type="common">Dalmatian daisy</name>
    <name type="synonym">Chrysanthemum cinerariifolium</name>
    <dbReference type="NCBI Taxonomy" id="118510"/>
    <lineage>
        <taxon>Eukaryota</taxon>
        <taxon>Viridiplantae</taxon>
        <taxon>Streptophyta</taxon>
        <taxon>Embryophyta</taxon>
        <taxon>Tracheophyta</taxon>
        <taxon>Spermatophyta</taxon>
        <taxon>Magnoliopsida</taxon>
        <taxon>eudicotyledons</taxon>
        <taxon>Gunneridae</taxon>
        <taxon>Pentapetalae</taxon>
        <taxon>asterids</taxon>
        <taxon>campanulids</taxon>
        <taxon>Asterales</taxon>
        <taxon>Asteraceae</taxon>
        <taxon>Asteroideae</taxon>
        <taxon>Anthemideae</taxon>
        <taxon>Anthemidinae</taxon>
        <taxon>Tanacetum</taxon>
    </lineage>
</organism>
<evidence type="ECO:0000313" key="2">
    <source>
        <dbReference type="EMBL" id="GFA22739.1"/>
    </source>
</evidence>
<feature type="region of interest" description="Disordered" evidence="1">
    <location>
        <begin position="232"/>
        <end position="258"/>
    </location>
</feature>
<evidence type="ECO:0000256" key="1">
    <source>
        <dbReference type="SAM" id="MobiDB-lite"/>
    </source>
</evidence>
<proteinExistence type="predicted"/>
<feature type="region of interest" description="Disordered" evidence="1">
    <location>
        <begin position="122"/>
        <end position="183"/>
    </location>
</feature>
<feature type="non-terminal residue" evidence="2">
    <location>
        <position position="1"/>
    </location>
</feature>
<dbReference type="AlphaFoldDB" id="A0A699JA00"/>
<gene>
    <name evidence="2" type="ORF">Tci_594711</name>
</gene>
<reference evidence="2" key="1">
    <citation type="journal article" date="2019" name="Sci. Rep.">
        <title>Draft genome of Tanacetum cinerariifolium, the natural source of mosquito coil.</title>
        <authorList>
            <person name="Yamashiro T."/>
            <person name="Shiraishi A."/>
            <person name="Satake H."/>
            <person name="Nakayama K."/>
        </authorList>
    </citation>
    <scope>NUCLEOTIDE SEQUENCE</scope>
</reference>
<name>A0A699JA00_TANCI</name>
<comment type="caution">
    <text evidence="2">The sequence shown here is derived from an EMBL/GenBank/DDBJ whole genome shotgun (WGS) entry which is preliminary data.</text>
</comment>
<sequence>QTVGYQGVVDKVSTFYTKFLAQPWQTMFKDVIQYPRFTKLIIADLMKKFSSIPQRLYEDYHSIKDDISVVSVYSIGNVLFQGMLISDALLTDEIHATNDYKEYETVFVGVEVLTNQPQLVVSTQGTHRTTPNAHRSPTLTTSLRGKQRKQGSRETSSPGKSLKVSIRQKKQSKTSILPSNGDRERDEIVEATLLSLTLYKTTIVTEAQENVAKVQEKLAEEKIEKMVECEEDEESYANTFADSMLNDDDDDDDSDTRI</sequence>
<dbReference type="EMBL" id="BKCJ010388860">
    <property type="protein sequence ID" value="GFA22739.1"/>
    <property type="molecule type" value="Genomic_DNA"/>
</dbReference>